<evidence type="ECO:0000313" key="3">
    <source>
        <dbReference type="EMBL" id="GFY02924.1"/>
    </source>
</evidence>
<comment type="caution">
    <text evidence="3">The sequence shown here is derived from an EMBL/GenBank/DDBJ whole genome shotgun (WGS) entry which is preliminary data.</text>
</comment>
<sequence>MRYIGQGLSSLETLCSLMCLPNPVSQKAYDRINAKIADINETLANASMKKAAAEEKIIDGTVNFVVVNGDGIWKTRGHTSLIGVCALIGADCGEVLDMEVMSSYCKGCDYDKGPKFAPKYSAFLDKHQIFCGKNHSGSAGGMEACRMQKIFFRSEQKHGLKYQRYIGDGDSKTFLSIAEKEPYGDSVPIVKIECVGHVQKQMGNRLRKLKALRGKRSFPMGKQLVGKVALQMLL</sequence>
<dbReference type="Pfam" id="PF20700">
    <property type="entry name" value="Mutator"/>
    <property type="match status" value="1"/>
</dbReference>
<keyword evidence="4" id="KW-1185">Reference proteome</keyword>
<reference evidence="3" key="1">
    <citation type="submission" date="2020-08" db="EMBL/GenBank/DDBJ databases">
        <title>Multicomponent nature underlies the extraordinary mechanical properties of spider dragline silk.</title>
        <authorList>
            <person name="Kono N."/>
            <person name="Nakamura H."/>
            <person name="Mori M."/>
            <person name="Yoshida Y."/>
            <person name="Ohtoshi R."/>
            <person name="Malay A.D."/>
            <person name="Moran D.A.P."/>
            <person name="Tomita M."/>
            <person name="Numata K."/>
            <person name="Arakawa K."/>
        </authorList>
    </citation>
    <scope>NUCLEOTIDE SEQUENCE</scope>
</reference>
<feature type="domain" description="Mutator-like transposase" evidence="2">
    <location>
        <begin position="2"/>
        <end position="211"/>
    </location>
</feature>
<dbReference type="Proteomes" id="UP000887159">
    <property type="component" value="Unassembled WGS sequence"/>
</dbReference>
<accession>A0A8X6RXI4</accession>
<evidence type="ECO:0000259" key="2">
    <source>
        <dbReference type="Pfam" id="PF20700"/>
    </source>
</evidence>
<evidence type="ECO:0000313" key="4">
    <source>
        <dbReference type="Proteomes" id="UP000887159"/>
    </source>
</evidence>
<proteinExistence type="predicted"/>
<keyword evidence="1" id="KW-0175">Coiled coil</keyword>
<dbReference type="EMBL" id="BMAU01021233">
    <property type="protein sequence ID" value="GFY02924.1"/>
    <property type="molecule type" value="Genomic_DNA"/>
</dbReference>
<gene>
    <name evidence="3" type="primary">AVEN_202033_1</name>
    <name evidence="3" type="ORF">TNCV_3508041</name>
</gene>
<name>A0A8X6RXI4_TRICX</name>
<dbReference type="AlphaFoldDB" id="A0A8X6RXI4"/>
<evidence type="ECO:0000256" key="1">
    <source>
        <dbReference type="SAM" id="Coils"/>
    </source>
</evidence>
<protein>
    <recommendedName>
        <fullName evidence="2">Mutator-like transposase domain-containing protein</fullName>
    </recommendedName>
</protein>
<organism evidence="3 4">
    <name type="scientific">Trichonephila clavipes</name>
    <name type="common">Golden silk orbweaver</name>
    <name type="synonym">Nephila clavipes</name>
    <dbReference type="NCBI Taxonomy" id="2585209"/>
    <lineage>
        <taxon>Eukaryota</taxon>
        <taxon>Metazoa</taxon>
        <taxon>Ecdysozoa</taxon>
        <taxon>Arthropoda</taxon>
        <taxon>Chelicerata</taxon>
        <taxon>Arachnida</taxon>
        <taxon>Araneae</taxon>
        <taxon>Araneomorphae</taxon>
        <taxon>Entelegynae</taxon>
        <taxon>Araneoidea</taxon>
        <taxon>Nephilidae</taxon>
        <taxon>Trichonephila</taxon>
    </lineage>
</organism>
<feature type="coiled-coil region" evidence="1">
    <location>
        <begin position="29"/>
        <end position="56"/>
    </location>
</feature>
<dbReference type="InterPro" id="IPR049012">
    <property type="entry name" value="Mutator_transp_dom"/>
</dbReference>